<evidence type="ECO:0000256" key="1">
    <source>
        <dbReference type="ARBA" id="ARBA00023015"/>
    </source>
</evidence>
<dbReference type="AlphaFoldDB" id="A0AA35S6E6"/>
<evidence type="ECO:0000313" key="5">
    <source>
        <dbReference type="EMBL" id="CAI8022776.1"/>
    </source>
</evidence>
<dbReference type="PRINTS" id="PR00033">
    <property type="entry name" value="HTHASNC"/>
</dbReference>
<dbReference type="GO" id="GO:0005829">
    <property type="term" value="C:cytosol"/>
    <property type="evidence" value="ECO:0007669"/>
    <property type="project" value="TreeGrafter"/>
</dbReference>
<evidence type="ECO:0000313" key="6">
    <source>
        <dbReference type="Proteomes" id="UP001174909"/>
    </source>
</evidence>
<dbReference type="Pfam" id="PF13404">
    <property type="entry name" value="HTH_AsnC-type"/>
    <property type="match status" value="1"/>
</dbReference>
<dbReference type="SUPFAM" id="SSF46785">
    <property type="entry name" value="Winged helix' DNA-binding domain"/>
    <property type="match status" value="1"/>
</dbReference>
<dbReference type="InterPro" id="IPR011991">
    <property type="entry name" value="ArsR-like_HTH"/>
</dbReference>
<gene>
    <name evidence="5" type="ORF">GBAR_LOCUS13340</name>
</gene>
<comment type="caution">
    <text evidence="5">The sequence shown here is derived from an EMBL/GenBank/DDBJ whole genome shotgun (WGS) entry which is preliminary data.</text>
</comment>
<dbReference type="EMBL" id="CASHTH010001978">
    <property type="protein sequence ID" value="CAI8022776.1"/>
    <property type="molecule type" value="Genomic_DNA"/>
</dbReference>
<evidence type="ECO:0000256" key="2">
    <source>
        <dbReference type="ARBA" id="ARBA00023125"/>
    </source>
</evidence>
<dbReference type="Proteomes" id="UP001174909">
    <property type="component" value="Unassembled WGS sequence"/>
</dbReference>
<organism evidence="5 6">
    <name type="scientific">Geodia barretti</name>
    <name type="common">Barrett's horny sponge</name>
    <dbReference type="NCBI Taxonomy" id="519541"/>
    <lineage>
        <taxon>Eukaryota</taxon>
        <taxon>Metazoa</taxon>
        <taxon>Porifera</taxon>
        <taxon>Demospongiae</taxon>
        <taxon>Heteroscleromorpha</taxon>
        <taxon>Tetractinellida</taxon>
        <taxon>Astrophorina</taxon>
        <taxon>Geodiidae</taxon>
        <taxon>Geodia</taxon>
    </lineage>
</organism>
<dbReference type="GO" id="GO:0043565">
    <property type="term" value="F:sequence-specific DNA binding"/>
    <property type="evidence" value="ECO:0007669"/>
    <property type="project" value="InterPro"/>
</dbReference>
<dbReference type="PROSITE" id="PS50956">
    <property type="entry name" value="HTH_ASNC_2"/>
    <property type="match status" value="1"/>
</dbReference>
<dbReference type="SUPFAM" id="SSF54909">
    <property type="entry name" value="Dimeric alpha+beta barrel"/>
    <property type="match status" value="1"/>
</dbReference>
<accession>A0AA35S6E6</accession>
<sequence length="152" mass="16806">MTIAVEMNELDKRIISLLQVDGRASNAKIAREVGVSEGTVRRRLRRLINDNVIHIIAVPNLEQMGYSTAALVGVQVEPGEVSNVADQVAKLEEAHYVAITLGAFDVFAWVGLESPEQLGSFLRQKVHPIPGVRRTETFVNDTIKERTYGLVL</sequence>
<evidence type="ECO:0000259" key="4">
    <source>
        <dbReference type="PROSITE" id="PS50956"/>
    </source>
</evidence>
<dbReference type="CDD" id="cd00090">
    <property type="entry name" value="HTH_ARSR"/>
    <property type="match status" value="1"/>
</dbReference>
<dbReference type="Pfam" id="PF22482">
    <property type="entry name" value="AsnC_trans_reg_3"/>
    <property type="match status" value="1"/>
</dbReference>
<keyword evidence="1" id="KW-0805">Transcription regulation</keyword>
<evidence type="ECO:0000256" key="3">
    <source>
        <dbReference type="ARBA" id="ARBA00023163"/>
    </source>
</evidence>
<dbReference type="Gene3D" id="3.30.70.920">
    <property type="match status" value="1"/>
</dbReference>
<dbReference type="GO" id="GO:0043200">
    <property type="term" value="P:response to amino acid"/>
    <property type="evidence" value="ECO:0007669"/>
    <property type="project" value="TreeGrafter"/>
</dbReference>
<dbReference type="Gene3D" id="1.10.10.10">
    <property type="entry name" value="Winged helix-like DNA-binding domain superfamily/Winged helix DNA-binding domain"/>
    <property type="match status" value="1"/>
</dbReference>
<keyword evidence="6" id="KW-1185">Reference proteome</keyword>
<keyword evidence="3" id="KW-0804">Transcription</keyword>
<reference evidence="5" key="1">
    <citation type="submission" date="2023-03" db="EMBL/GenBank/DDBJ databases">
        <authorList>
            <person name="Steffen K."/>
            <person name="Cardenas P."/>
        </authorList>
    </citation>
    <scope>NUCLEOTIDE SEQUENCE</scope>
</reference>
<dbReference type="InterPro" id="IPR019888">
    <property type="entry name" value="Tscrpt_reg_AsnC-like"/>
</dbReference>
<feature type="domain" description="HTH asnC-type" evidence="4">
    <location>
        <begin position="7"/>
        <end position="67"/>
    </location>
</feature>
<dbReference type="InterPro" id="IPR036390">
    <property type="entry name" value="WH_DNA-bd_sf"/>
</dbReference>
<dbReference type="InterPro" id="IPR000485">
    <property type="entry name" value="AsnC-type_HTH_dom"/>
</dbReference>
<proteinExistence type="predicted"/>
<name>A0AA35S6E6_GEOBA</name>
<dbReference type="InterPro" id="IPR054609">
    <property type="entry name" value="PF0864-like_C"/>
</dbReference>
<dbReference type="SMART" id="SM00344">
    <property type="entry name" value="HTH_ASNC"/>
    <property type="match status" value="1"/>
</dbReference>
<dbReference type="PANTHER" id="PTHR30154">
    <property type="entry name" value="LEUCINE-RESPONSIVE REGULATORY PROTEIN"/>
    <property type="match status" value="1"/>
</dbReference>
<keyword evidence="2" id="KW-0238">DNA-binding</keyword>
<dbReference type="InterPro" id="IPR011008">
    <property type="entry name" value="Dimeric_a/b-barrel"/>
</dbReference>
<protein>
    <submittedName>
        <fullName evidence="5">Uncharacterized HTH-type transcriptional regulator PF1231</fullName>
    </submittedName>
</protein>
<dbReference type="PANTHER" id="PTHR30154:SF34">
    <property type="entry name" value="TRANSCRIPTIONAL REGULATOR AZLB"/>
    <property type="match status" value="1"/>
</dbReference>
<dbReference type="InterPro" id="IPR036388">
    <property type="entry name" value="WH-like_DNA-bd_sf"/>
</dbReference>